<feature type="repeat" description="ARM" evidence="1">
    <location>
        <begin position="1168"/>
        <end position="1210"/>
    </location>
</feature>
<dbReference type="Gene3D" id="1.25.10.10">
    <property type="entry name" value="Leucine-rich Repeat Variant"/>
    <property type="match status" value="3"/>
</dbReference>
<proteinExistence type="predicted"/>
<accession>A0A250XD60</accession>
<dbReference type="OrthoDB" id="557398at2759"/>
<comment type="caution">
    <text evidence="3">The sequence shown here is derived from an EMBL/GenBank/DDBJ whole genome shotgun (WGS) entry which is preliminary data.</text>
</comment>
<keyword evidence="4" id="KW-1185">Reference proteome</keyword>
<dbReference type="InterPro" id="IPR000225">
    <property type="entry name" value="Armadillo"/>
</dbReference>
<feature type="compositionally biased region" description="Low complexity" evidence="2">
    <location>
        <begin position="482"/>
        <end position="496"/>
    </location>
</feature>
<gene>
    <name evidence="3" type="ORF">CEUSTIGMA_g8458.t1</name>
</gene>
<dbReference type="EMBL" id="BEGY01000059">
    <property type="protein sequence ID" value="GAX81023.1"/>
    <property type="molecule type" value="Genomic_DNA"/>
</dbReference>
<reference evidence="3 4" key="1">
    <citation type="submission" date="2017-08" db="EMBL/GenBank/DDBJ databases">
        <title>Acidophilic green algal genome provides insights into adaptation to an acidic environment.</title>
        <authorList>
            <person name="Hirooka S."/>
            <person name="Hirose Y."/>
            <person name="Kanesaki Y."/>
            <person name="Higuchi S."/>
            <person name="Fujiwara T."/>
            <person name="Onuma R."/>
            <person name="Era A."/>
            <person name="Ohbayashi R."/>
            <person name="Uzuka A."/>
            <person name="Nozaki H."/>
            <person name="Yoshikawa H."/>
            <person name="Miyagishima S.Y."/>
        </authorList>
    </citation>
    <scope>NUCLEOTIDE SEQUENCE [LARGE SCALE GENOMIC DNA]</scope>
    <source>
        <strain evidence="3 4">NIES-2499</strain>
    </source>
</reference>
<dbReference type="AlphaFoldDB" id="A0A250XD60"/>
<dbReference type="SMART" id="SM00185">
    <property type="entry name" value="ARM"/>
    <property type="match status" value="5"/>
</dbReference>
<evidence type="ECO:0000313" key="4">
    <source>
        <dbReference type="Proteomes" id="UP000232323"/>
    </source>
</evidence>
<name>A0A250XD60_9CHLO</name>
<dbReference type="SUPFAM" id="SSF48371">
    <property type="entry name" value="ARM repeat"/>
    <property type="match status" value="2"/>
</dbReference>
<dbReference type="PROSITE" id="PS50176">
    <property type="entry name" value="ARM_REPEAT"/>
    <property type="match status" value="1"/>
</dbReference>
<evidence type="ECO:0000256" key="1">
    <source>
        <dbReference type="PROSITE-ProRule" id="PRU00259"/>
    </source>
</evidence>
<feature type="region of interest" description="Disordered" evidence="2">
    <location>
        <begin position="470"/>
        <end position="496"/>
    </location>
</feature>
<feature type="compositionally biased region" description="Low complexity" evidence="2">
    <location>
        <begin position="635"/>
        <end position="648"/>
    </location>
</feature>
<evidence type="ECO:0000256" key="2">
    <source>
        <dbReference type="SAM" id="MobiDB-lite"/>
    </source>
</evidence>
<protein>
    <submittedName>
        <fullName evidence="3">Uncharacterized protein</fullName>
    </submittedName>
</protein>
<feature type="compositionally biased region" description="Polar residues" evidence="2">
    <location>
        <begin position="649"/>
        <end position="661"/>
    </location>
</feature>
<sequence length="1245" mass="131211">MPSENPVLVAIRNGKGACDLISANSKRSRVFSDECNQLSKFSRRIQHLLDELLPAASSVSSTVSGVAAFQLLEASLTRSSNLVDACQSMGPLYTLFNHNTLSCAFVNCCIDLAAALSKLLQLNIKELGGDMGDDLKLVLSQLQHMSVDHGGSALRTQVLTELKQLAEGFRQKAAGSKPLTDLDVAHTCVDGCSVPQLSSDLAYLQQLREEAVQGRKWVEQFFLDQLMDLVKPHVPALGKQQQQYKAQQLSEVIVSSVSPSKREAQQLATVAEASSGPALDPVVEVRALLDYLCRPNLSLELRLATLQPLVAAAGLLDRPVPPGSTLHSGAVLYALTDPQCAQQVVSIISGDMMPNEVKVWMLSLMLSLVHPEKGLNPDTQKALLGTGLPVALCRMLIKSTTPEDQRIQSLSMLRVLVSNKDSHDMLVGANVIPTLVKQIAEVVRLDNGRFIARPSEPPTLPLATTPIAAAGSGESTARKTNTALPPTATSSGAATPAAGIAPSLEAVPWDMRQQMTQLAILMLCDLGSLKGHAFKADILKAGGIVALVSKLTDPYVHQQIRLTALRALSQLLEDGAVAVEVARCDALPILVDMMLSTSIPQEISLAATAAVKAMLTPTEATSHATAAVALIDTGGTTASSSRGRSTQRINRSVVTASTSKNASREAAGEDDGGDVGVNNKVSMEALMEAMGHAFTPSATSALMNLLINDNQDMASLALDLLPLSATDSMCRTAIVNHTKGMTVLVKAAAQHKRNAIDTLARVAEDHQLKRQVATALGKEIKDVGTDLARGAALATAIAEIGTPPPGFEEDSVAAERSADFTSEVLLGGGLPMLLSLVKSSDAKAKMAGVFALRPMCLYGEEESRHLLLKADIVTLLVECTKHGDDLAQVACQCLSGMTHLPEARPKIFGSFVGHLSSSTGAGRACMAISLVAGSSSDCYLELEKEGAVQKVVNLISTVPPAELLPPVKLLCGLAKWSPSAGHKAYKCGACEALLSAMGRCDVITRVACCACCGFLERHDEKARNELAGKGLVEHLFQVVKEAPSSTPMWEDAMVTLSTMATLHHGSRSDAAATLKSLLERGGPSDVTAAAVVLSYAARGNKGRDLVLSGGLDEPLIKKALAQGPPRAQAAAADAIGFMIIPPSVTLSTDGKDGKTKVVNPKQLFVNKGAVQPLIQLLGSEDEACVFAAADTLDTFAGCEEGLQAISKFNGQSALQEVIGLGKKGRVSKRTALAANNAYMKCVGRR</sequence>
<dbReference type="PANTHER" id="PTHR15599:SF1">
    <property type="entry name" value="RADIAL SPOKE HEAD 14 HOMOLOG"/>
    <property type="match status" value="1"/>
</dbReference>
<dbReference type="Proteomes" id="UP000232323">
    <property type="component" value="Unassembled WGS sequence"/>
</dbReference>
<dbReference type="PANTHER" id="PTHR15599">
    <property type="entry name" value="RTDR1"/>
    <property type="match status" value="1"/>
</dbReference>
<dbReference type="InterPro" id="IPR016024">
    <property type="entry name" value="ARM-type_fold"/>
</dbReference>
<dbReference type="InterPro" id="IPR042856">
    <property type="entry name" value="RSP14"/>
</dbReference>
<dbReference type="InterPro" id="IPR011989">
    <property type="entry name" value="ARM-like"/>
</dbReference>
<dbReference type="Pfam" id="PF00514">
    <property type="entry name" value="Arm"/>
    <property type="match status" value="1"/>
</dbReference>
<feature type="region of interest" description="Disordered" evidence="2">
    <location>
        <begin position="635"/>
        <end position="676"/>
    </location>
</feature>
<evidence type="ECO:0000313" key="3">
    <source>
        <dbReference type="EMBL" id="GAX81023.1"/>
    </source>
</evidence>
<organism evidence="3 4">
    <name type="scientific">Chlamydomonas eustigma</name>
    <dbReference type="NCBI Taxonomy" id="1157962"/>
    <lineage>
        <taxon>Eukaryota</taxon>
        <taxon>Viridiplantae</taxon>
        <taxon>Chlorophyta</taxon>
        <taxon>core chlorophytes</taxon>
        <taxon>Chlorophyceae</taxon>
        <taxon>CS clade</taxon>
        <taxon>Chlamydomonadales</taxon>
        <taxon>Chlamydomonadaceae</taxon>
        <taxon>Chlamydomonas</taxon>
    </lineage>
</organism>